<proteinExistence type="predicted"/>
<feature type="region of interest" description="Disordered" evidence="1">
    <location>
        <begin position="95"/>
        <end position="126"/>
    </location>
</feature>
<accession>A0ABP1FU78</accession>
<comment type="caution">
    <text evidence="2">The sequence shown here is derived from an EMBL/GenBank/DDBJ whole genome shotgun (WGS) entry which is preliminary data.</text>
</comment>
<name>A0ABP1FU78_9CHLO</name>
<sequence length="126" mass="13260">MAAKRLFKLAWKCACGLFLTVLGRNTGAMALRFACVLSLLVVALQCGSMMAQDSMLKVSYPPLQNAKTKAHADLTQVLNAVKGALLPNNAMPETSTSTSSTIMDVPSLPPTTIAPPTTTPIPMSVP</sequence>
<dbReference type="Proteomes" id="UP001497392">
    <property type="component" value="Unassembled WGS sequence"/>
</dbReference>
<feature type="compositionally biased region" description="Pro residues" evidence="1">
    <location>
        <begin position="107"/>
        <end position="126"/>
    </location>
</feature>
<reference evidence="2 3" key="1">
    <citation type="submission" date="2024-06" db="EMBL/GenBank/DDBJ databases">
        <authorList>
            <person name="Kraege A."/>
            <person name="Thomma B."/>
        </authorList>
    </citation>
    <scope>NUCLEOTIDE SEQUENCE [LARGE SCALE GENOMIC DNA]</scope>
</reference>
<evidence type="ECO:0000313" key="3">
    <source>
        <dbReference type="Proteomes" id="UP001497392"/>
    </source>
</evidence>
<dbReference type="EMBL" id="CAXHTA020000008">
    <property type="protein sequence ID" value="CAL5223450.1"/>
    <property type="molecule type" value="Genomic_DNA"/>
</dbReference>
<evidence type="ECO:0000313" key="2">
    <source>
        <dbReference type="EMBL" id="CAL5223450.1"/>
    </source>
</evidence>
<keyword evidence="3" id="KW-1185">Reference proteome</keyword>
<protein>
    <submittedName>
        <fullName evidence="2">G5969 protein</fullName>
    </submittedName>
</protein>
<evidence type="ECO:0000256" key="1">
    <source>
        <dbReference type="SAM" id="MobiDB-lite"/>
    </source>
</evidence>
<organism evidence="2 3">
    <name type="scientific">Coccomyxa viridis</name>
    <dbReference type="NCBI Taxonomy" id="1274662"/>
    <lineage>
        <taxon>Eukaryota</taxon>
        <taxon>Viridiplantae</taxon>
        <taxon>Chlorophyta</taxon>
        <taxon>core chlorophytes</taxon>
        <taxon>Trebouxiophyceae</taxon>
        <taxon>Trebouxiophyceae incertae sedis</taxon>
        <taxon>Coccomyxaceae</taxon>
        <taxon>Coccomyxa</taxon>
    </lineage>
</organism>
<gene>
    <name evidence="2" type="primary">g5969</name>
    <name evidence="2" type="ORF">VP750_LOCUS5109</name>
</gene>